<organism evidence="1">
    <name type="scientific">marine sediment metagenome</name>
    <dbReference type="NCBI Taxonomy" id="412755"/>
    <lineage>
        <taxon>unclassified sequences</taxon>
        <taxon>metagenomes</taxon>
        <taxon>ecological metagenomes</taxon>
    </lineage>
</organism>
<dbReference type="AlphaFoldDB" id="X0U467"/>
<reference evidence="1" key="1">
    <citation type="journal article" date="2014" name="Front. Microbiol.">
        <title>High frequency of phylogenetically diverse reductive dehalogenase-homologous genes in deep subseafloor sedimentary metagenomes.</title>
        <authorList>
            <person name="Kawai M."/>
            <person name="Futagami T."/>
            <person name="Toyoda A."/>
            <person name="Takaki Y."/>
            <person name="Nishi S."/>
            <person name="Hori S."/>
            <person name="Arai W."/>
            <person name="Tsubouchi T."/>
            <person name="Morono Y."/>
            <person name="Uchiyama I."/>
            <person name="Ito T."/>
            <person name="Fujiyama A."/>
            <person name="Inagaki F."/>
            <person name="Takami H."/>
        </authorList>
    </citation>
    <scope>NUCLEOTIDE SEQUENCE</scope>
    <source>
        <strain evidence="1">Expedition CK06-06</strain>
    </source>
</reference>
<name>X0U467_9ZZZZ</name>
<feature type="non-terminal residue" evidence="1">
    <location>
        <position position="1"/>
    </location>
</feature>
<sequence>LAEGTWRDLCAAESPAVGASPLRRDAHPVWDRAGRRVCFLAAPTGKRQLYVADPALPPGRPPEF</sequence>
<evidence type="ECO:0008006" key="2">
    <source>
        <dbReference type="Google" id="ProtNLM"/>
    </source>
</evidence>
<protein>
    <recommendedName>
        <fullName evidence="2">Dipeptidylpeptidase IV N-terminal domain-containing protein</fullName>
    </recommendedName>
</protein>
<dbReference type="EMBL" id="BARS01029040">
    <property type="protein sequence ID" value="GAG00534.1"/>
    <property type="molecule type" value="Genomic_DNA"/>
</dbReference>
<accession>X0U467</accession>
<proteinExistence type="predicted"/>
<gene>
    <name evidence="1" type="ORF">S01H1_45448</name>
</gene>
<evidence type="ECO:0000313" key="1">
    <source>
        <dbReference type="EMBL" id="GAG00534.1"/>
    </source>
</evidence>
<comment type="caution">
    <text evidence="1">The sequence shown here is derived from an EMBL/GenBank/DDBJ whole genome shotgun (WGS) entry which is preliminary data.</text>
</comment>